<gene>
    <name evidence="2" type="ordered locus">STAUR_4721</name>
</gene>
<evidence type="ECO:0000259" key="1">
    <source>
        <dbReference type="PROSITE" id="PS50851"/>
    </source>
</evidence>
<organism evidence="2 3">
    <name type="scientific">Stigmatella aurantiaca (strain DW4/3-1)</name>
    <dbReference type="NCBI Taxonomy" id="378806"/>
    <lineage>
        <taxon>Bacteria</taxon>
        <taxon>Pseudomonadati</taxon>
        <taxon>Myxococcota</taxon>
        <taxon>Myxococcia</taxon>
        <taxon>Myxococcales</taxon>
        <taxon>Cystobacterineae</taxon>
        <taxon>Archangiaceae</taxon>
        <taxon>Stigmatella</taxon>
    </lineage>
</organism>
<dbReference type="GO" id="GO:0005829">
    <property type="term" value="C:cytosol"/>
    <property type="evidence" value="ECO:0007669"/>
    <property type="project" value="TreeGrafter"/>
</dbReference>
<dbReference type="SUPFAM" id="SSF50341">
    <property type="entry name" value="CheW-like"/>
    <property type="match status" value="1"/>
</dbReference>
<proteinExistence type="predicted"/>
<dbReference type="Gene3D" id="2.40.50.180">
    <property type="entry name" value="CheA-289, Domain 4"/>
    <property type="match status" value="1"/>
</dbReference>
<protein>
    <submittedName>
        <fullName evidence="2">CheW protein</fullName>
    </submittedName>
</protein>
<dbReference type="RefSeq" id="WP_013376405.1">
    <property type="nucleotide sequence ID" value="NC_014623.1"/>
</dbReference>
<dbReference type="GO" id="GO:0006935">
    <property type="term" value="P:chemotaxis"/>
    <property type="evidence" value="ECO:0007669"/>
    <property type="project" value="InterPro"/>
</dbReference>
<dbReference type="InterPro" id="IPR002545">
    <property type="entry name" value="CheW-lke_dom"/>
</dbReference>
<name>E3G0A7_STIAD</name>
<dbReference type="SMART" id="SM00260">
    <property type="entry name" value="CheW"/>
    <property type="match status" value="1"/>
</dbReference>
<dbReference type="InterPro" id="IPR036061">
    <property type="entry name" value="CheW-like_dom_sf"/>
</dbReference>
<dbReference type="Pfam" id="PF01584">
    <property type="entry name" value="CheW"/>
    <property type="match status" value="1"/>
</dbReference>
<dbReference type="Gene3D" id="2.30.30.40">
    <property type="entry name" value="SH3 Domains"/>
    <property type="match status" value="1"/>
</dbReference>
<keyword evidence="3" id="KW-1185">Reference proteome</keyword>
<sequence>MNSSPSAAALSQYLSFFLAGEEYALGILQVKEIVEYSAVTRVPGAPPWLRGVTNLRGSVLPVVDLAVKLGLPPSTVTRRACIVVVEVALRGEKLVMGLLADTIGQVLDFTPEELEPLPAFGTPIPLDFLTGMGRVGTQFVLLLDIGQLLGVPELQAAEALKPAEPALERFPRRGTP</sequence>
<dbReference type="EMBL" id="CP002271">
    <property type="protein sequence ID" value="ADO72500.1"/>
    <property type="molecule type" value="Genomic_DNA"/>
</dbReference>
<dbReference type="PANTHER" id="PTHR22617:SF41">
    <property type="entry name" value="CHEMOTAXIS SIGNAL TRANSDUCTION SYSTEM ADAPTOR PROTEIN CHEW"/>
    <property type="match status" value="1"/>
</dbReference>
<dbReference type="PANTHER" id="PTHR22617">
    <property type="entry name" value="CHEMOTAXIS SENSOR HISTIDINE KINASE-RELATED"/>
    <property type="match status" value="1"/>
</dbReference>
<dbReference type="Proteomes" id="UP000001351">
    <property type="component" value="Chromosome"/>
</dbReference>
<dbReference type="eggNOG" id="COG0835">
    <property type="taxonomic scope" value="Bacteria"/>
</dbReference>
<dbReference type="HOGENOM" id="CLU_048995_1_1_7"/>
<dbReference type="InterPro" id="IPR039315">
    <property type="entry name" value="CheW"/>
</dbReference>
<feature type="domain" description="CheW-like" evidence="1">
    <location>
        <begin position="10"/>
        <end position="154"/>
    </location>
</feature>
<dbReference type="GO" id="GO:0007165">
    <property type="term" value="P:signal transduction"/>
    <property type="evidence" value="ECO:0007669"/>
    <property type="project" value="InterPro"/>
</dbReference>
<dbReference type="STRING" id="378806.STAUR_4721"/>
<evidence type="ECO:0000313" key="3">
    <source>
        <dbReference type="Proteomes" id="UP000001351"/>
    </source>
</evidence>
<reference evidence="2 3" key="1">
    <citation type="journal article" date="2011" name="Mol. Biol. Evol.">
        <title>Comparative genomic analysis of fruiting body formation in Myxococcales.</title>
        <authorList>
            <person name="Huntley S."/>
            <person name="Hamann N."/>
            <person name="Wegener-Feldbrugge S."/>
            <person name="Treuner-Lange A."/>
            <person name="Kube M."/>
            <person name="Reinhardt R."/>
            <person name="Klages S."/>
            <person name="Muller R."/>
            <person name="Ronning C.M."/>
            <person name="Nierman W.C."/>
            <person name="Sogaard-Andersen L."/>
        </authorList>
    </citation>
    <scope>NUCLEOTIDE SEQUENCE [LARGE SCALE GENOMIC DNA]</scope>
    <source>
        <strain evidence="2 3">DW4/3-1</strain>
    </source>
</reference>
<dbReference type="AlphaFoldDB" id="E3G0A7"/>
<dbReference type="KEGG" id="sur:STAUR_4721"/>
<dbReference type="OrthoDB" id="9790406at2"/>
<accession>E3G0A7</accession>
<dbReference type="PROSITE" id="PS50851">
    <property type="entry name" value="CHEW"/>
    <property type="match status" value="1"/>
</dbReference>
<evidence type="ECO:0000313" key="2">
    <source>
        <dbReference type="EMBL" id="ADO72500.1"/>
    </source>
</evidence>